<protein>
    <recommendedName>
        <fullName evidence="2">receptor protein-tyrosine kinase</fullName>
        <ecNumber evidence="2">2.7.10.1</ecNumber>
    </recommendedName>
</protein>
<dbReference type="SMART" id="SM00261">
    <property type="entry name" value="FU"/>
    <property type="match status" value="1"/>
</dbReference>
<dbReference type="EC" id="2.7.10.1" evidence="2"/>
<keyword evidence="15" id="KW-0732">Signal</keyword>
<dbReference type="InterPro" id="IPR036941">
    <property type="entry name" value="Rcpt_L-dom_sf"/>
</dbReference>
<evidence type="ECO:0000313" key="18">
    <source>
        <dbReference type="Proteomes" id="UP000694888"/>
    </source>
</evidence>
<evidence type="ECO:0000256" key="2">
    <source>
        <dbReference type="ARBA" id="ARBA00011902"/>
    </source>
</evidence>
<name>A0ABM1A180_APLCA</name>
<evidence type="ECO:0000259" key="16">
    <source>
        <dbReference type="Pfam" id="PF00757"/>
    </source>
</evidence>
<gene>
    <name evidence="19" type="primary">LOC106011952</name>
</gene>
<feature type="signal peptide" evidence="15">
    <location>
        <begin position="1"/>
        <end position="23"/>
    </location>
</feature>
<keyword evidence="4" id="KW-0808">Transferase</keyword>
<keyword evidence="8" id="KW-0067">ATP-binding</keyword>
<dbReference type="GeneID" id="106011952"/>
<evidence type="ECO:0000256" key="13">
    <source>
        <dbReference type="ARBA" id="ARBA00023180"/>
    </source>
</evidence>
<evidence type="ECO:0000256" key="4">
    <source>
        <dbReference type="ARBA" id="ARBA00022679"/>
    </source>
</evidence>
<evidence type="ECO:0000256" key="12">
    <source>
        <dbReference type="ARBA" id="ARBA00023170"/>
    </source>
</evidence>
<sequence length="294" mass="32991">MAASLFSSLCLAVLFLCVCQTFGVNLRLDEPEERECHGTNVGFGYSGTLELHYQHLKRRYAGCTYIIGNLEITNLVDPKIDYDLSFLRNIRYVSGAVLIGLITEVEEIPLVNLEVIRGNSTYFLQGDHYSLVVVLTSKGLDDNFGLKELQMPQLKEISHGKVLLKSNPSLGYVDTVDWLPIMRGKEEDVHFMENACNFTVSNVTETPMCDHGTRWGQNPSMCQTVTYKECSDECDGRCFGPAPNQCCHASCAVGCSDKGEENCFMCKDYLYDNYCVGFCPAKSYPKNQNCVKYE</sequence>
<dbReference type="Pfam" id="PF01030">
    <property type="entry name" value="Recep_L_domain"/>
    <property type="match status" value="1"/>
</dbReference>
<evidence type="ECO:0000313" key="19">
    <source>
        <dbReference type="RefSeq" id="XP_012938755.1"/>
    </source>
</evidence>
<evidence type="ECO:0000256" key="6">
    <source>
        <dbReference type="ARBA" id="ARBA00022741"/>
    </source>
</evidence>
<dbReference type="Gene3D" id="2.10.220.10">
    <property type="entry name" value="Hormone Receptor, Insulin-like Growth Factor Receptor 1, Chain A, domain 2"/>
    <property type="match status" value="1"/>
</dbReference>
<proteinExistence type="predicted"/>
<dbReference type="InterPro" id="IPR006212">
    <property type="entry name" value="Furin_repeat"/>
</dbReference>
<evidence type="ECO:0000256" key="5">
    <source>
        <dbReference type="ARBA" id="ARBA00022692"/>
    </source>
</evidence>
<dbReference type="CDD" id="cd00064">
    <property type="entry name" value="FU"/>
    <property type="match status" value="1"/>
</dbReference>
<dbReference type="SUPFAM" id="SSF57184">
    <property type="entry name" value="Growth factor receptor domain"/>
    <property type="match status" value="1"/>
</dbReference>
<evidence type="ECO:0000256" key="8">
    <source>
        <dbReference type="ARBA" id="ARBA00022840"/>
    </source>
</evidence>
<comment type="subcellular location">
    <subcellularLocation>
        <location evidence="1">Membrane</location>
        <topology evidence="1">Single-pass type I membrane protein</topology>
    </subcellularLocation>
</comment>
<dbReference type="InterPro" id="IPR000494">
    <property type="entry name" value="Rcpt_L-dom"/>
</dbReference>
<keyword evidence="10" id="KW-0472">Membrane</keyword>
<dbReference type="SUPFAM" id="SSF52058">
    <property type="entry name" value="L domain-like"/>
    <property type="match status" value="1"/>
</dbReference>
<feature type="domain" description="Receptor L-domain" evidence="17">
    <location>
        <begin position="62"/>
        <end position="178"/>
    </location>
</feature>
<keyword evidence="6" id="KW-0547">Nucleotide-binding</keyword>
<accession>A0ABM1A180</accession>
<dbReference type="RefSeq" id="XP_012938755.1">
    <property type="nucleotide sequence ID" value="XM_013083301.2"/>
</dbReference>
<dbReference type="Proteomes" id="UP000694888">
    <property type="component" value="Unplaced"/>
</dbReference>
<feature type="chain" id="PRO_5047512273" description="receptor protein-tyrosine kinase" evidence="15">
    <location>
        <begin position="24"/>
        <end position="294"/>
    </location>
</feature>
<keyword evidence="13" id="KW-0325">Glycoprotein</keyword>
<evidence type="ECO:0000256" key="9">
    <source>
        <dbReference type="ARBA" id="ARBA00022989"/>
    </source>
</evidence>
<evidence type="ECO:0000256" key="7">
    <source>
        <dbReference type="ARBA" id="ARBA00022777"/>
    </source>
</evidence>
<evidence type="ECO:0000256" key="1">
    <source>
        <dbReference type="ARBA" id="ARBA00004479"/>
    </source>
</evidence>
<evidence type="ECO:0000256" key="3">
    <source>
        <dbReference type="ARBA" id="ARBA00022553"/>
    </source>
</evidence>
<evidence type="ECO:0000259" key="17">
    <source>
        <dbReference type="Pfam" id="PF01030"/>
    </source>
</evidence>
<dbReference type="InterPro" id="IPR006211">
    <property type="entry name" value="Furin-like_Cys-rich_dom"/>
</dbReference>
<keyword evidence="12 19" id="KW-0675">Receptor</keyword>
<dbReference type="InterPro" id="IPR009030">
    <property type="entry name" value="Growth_fac_rcpt_cys_sf"/>
</dbReference>
<keyword evidence="18" id="KW-1185">Reference proteome</keyword>
<comment type="catalytic activity">
    <reaction evidence="14">
        <text>L-tyrosyl-[protein] + ATP = O-phospho-L-tyrosyl-[protein] + ADP + H(+)</text>
        <dbReference type="Rhea" id="RHEA:10596"/>
        <dbReference type="Rhea" id="RHEA-COMP:10136"/>
        <dbReference type="Rhea" id="RHEA-COMP:20101"/>
        <dbReference type="ChEBI" id="CHEBI:15378"/>
        <dbReference type="ChEBI" id="CHEBI:30616"/>
        <dbReference type="ChEBI" id="CHEBI:46858"/>
        <dbReference type="ChEBI" id="CHEBI:61978"/>
        <dbReference type="ChEBI" id="CHEBI:456216"/>
        <dbReference type="EC" id="2.7.10.1"/>
    </reaction>
</comment>
<dbReference type="Gene3D" id="3.80.20.20">
    <property type="entry name" value="Receptor L-domain"/>
    <property type="match status" value="1"/>
</dbReference>
<keyword evidence="5" id="KW-0812">Transmembrane</keyword>
<keyword evidence="9" id="KW-1133">Transmembrane helix</keyword>
<organism evidence="18 19">
    <name type="scientific">Aplysia californica</name>
    <name type="common">California sea hare</name>
    <dbReference type="NCBI Taxonomy" id="6500"/>
    <lineage>
        <taxon>Eukaryota</taxon>
        <taxon>Metazoa</taxon>
        <taxon>Spiralia</taxon>
        <taxon>Lophotrochozoa</taxon>
        <taxon>Mollusca</taxon>
        <taxon>Gastropoda</taxon>
        <taxon>Heterobranchia</taxon>
        <taxon>Euthyneura</taxon>
        <taxon>Tectipleura</taxon>
        <taxon>Aplysiida</taxon>
        <taxon>Aplysioidea</taxon>
        <taxon>Aplysiidae</taxon>
        <taxon>Aplysia</taxon>
    </lineage>
</organism>
<evidence type="ECO:0000256" key="11">
    <source>
        <dbReference type="ARBA" id="ARBA00023137"/>
    </source>
</evidence>
<evidence type="ECO:0000256" key="14">
    <source>
        <dbReference type="ARBA" id="ARBA00051243"/>
    </source>
</evidence>
<keyword evidence="3" id="KW-0597">Phosphoprotein</keyword>
<evidence type="ECO:0000256" key="15">
    <source>
        <dbReference type="SAM" id="SignalP"/>
    </source>
</evidence>
<feature type="domain" description="Furin-like cysteine-rich" evidence="16">
    <location>
        <begin position="203"/>
        <end position="292"/>
    </location>
</feature>
<keyword evidence="11" id="KW-0829">Tyrosine-protein kinase</keyword>
<keyword evidence="7" id="KW-0418">Kinase</keyword>
<dbReference type="Pfam" id="PF00757">
    <property type="entry name" value="Furin-like"/>
    <property type="match status" value="1"/>
</dbReference>
<reference evidence="19" key="1">
    <citation type="submission" date="2025-08" db="UniProtKB">
        <authorList>
            <consortium name="RefSeq"/>
        </authorList>
    </citation>
    <scope>IDENTIFICATION</scope>
</reference>
<evidence type="ECO:0000256" key="10">
    <source>
        <dbReference type="ARBA" id="ARBA00023136"/>
    </source>
</evidence>